<proteinExistence type="predicted"/>
<comment type="caution">
    <text evidence="1">The sequence shown here is derived from an EMBL/GenBank/DDBJ whole genome shotgun (WGS) entry which is preliminary data.</text>
</comment>
<accession>A0A4R3TA76</accession>
<dbReference type="Gene3D" id="3.30.420.40">
    <property type="match status" value="2"/>
</dbReference>
<reference evidence="1 2" key="1">
    <citation type="submission" date="2019-03" db="EMBL/GenBank/DDBJ databases">
        <title>Genomic Encyclopedia of Type Strains, Phase IV (KMG-IV): sequencing the most valuable type-strain genomes for metagenomic binning, comparative biology and taxonomic classification.</title>
        <authorList>
            <person name="Goeker M."/>
        </authorList>
    </citation>
    <scope>NUCLEOTIDE SEQUENCE [LARGE SCALE GENOMIC DNA]</scope>
    <source>
        <strain evidence="1 2">DSM 29481</strain>
    </source>
</reference>
<dbReference type="InterPro" id="IPR043129">
    <property type="entry name" value="ATPase_NBD"/>
</dbReference>
<organism evidence="1 2">
    <name type="scientific">Longicatena caecimuris</name>
    <dbReference type="NCBI Taxonomy" id="1796635"/>
    <lineage>
        <taxon>Bacteria</taxon>
        <taxon>Bacillati</taxon>
        <taxon>Bacillota</taxon>
        <taxon>Erysipelotrichia</taxon>
        <taxon>Erysipelotrichales</taxon>
        <taxon>Erysipelotrichaceae</taxon>
        <taxon>Longicatena</taxon>
    </lineage>
</organism>
<dbReference type="Gene3D" id="3.30.1490.300">
    <property type="match status" value="1"/>
</dbReference>
<evidence type="ECO:0000313" key="2">
    <source>
        <dbReference type="Proteomes" id="UP000295773"/>
    </source>
</evidence>
<dbReference type="RefSeq" id="WP_132224967.1">
    <property type="nucleotide sequence ID" value="NZ_JANKBG010000013.1"/>
</dbReference>
<protein>
    <submittedName>
        <fullName evidence="1">Type IV pilus assembly PilM-like protein</fullName>
    </submittedName>
</protein>
<dbReference type="AlphaFoldDB" id="A0A4R3TA76"/>
<dbReference type="SUPFAM" id="SSF53067">
    <property type="entry name" value="Actin-like ATPase domain"/>
    <property type="match status" value="1"/>
</dbReference>
<keyword evidence="2" id="KW-1185">Reference proteome</keyword>
<evidence type="ECO:0000313" key="1">
    <source>
        <dbReference type="EMBL" id="TCU58380.1"/>
    </source>
</evidence>
<dbReference type="Pfam" id="PF11104">
    <property type="entry name" value="PilM_2"/>
    <property type="match status" value="1"/>
</dbReference>
<gene>
    <name evidence="1" type="ORF">EDD61_1133</name>
</gene>
<dbReference type="InterPro" id="IPR005883">
    <property type="entry name" value="PilM"/>
</dbReference>
<name>A0A4R3TA76_9FIRM</name>
<sequence>MGKENVIYISSHGVQLISGSNDKEDMIKVDAFREYPLAEGAMINGVITDDTPILEILKEMRSNGITTARLLIDSGQILTKNVDVPILKKKELLQITRDELSDIEGSYEDLVYDYCVLRPKYEDGRKGGEILCCAIERKLLASYIELFENAEITLKGIDISVNALQKLTNELVDMADKTYVISVIDGNNVSSYLFENNHYTFSNRTRLFSDRGTYEFIMEMNSNISQLIQFSKSKRSQYTIETAYFCGLDDEEEQKVFKNIRENLDIEAKEFPNSKIIYITDKSREKAFQLHDYVFTVGCLIRK</sequence>
<dbReference type="EMBL" id="SMBP01000013">
    <property type="protein sequence ID" value="TCU58380.1"/>
    <property type="molecule type" value="Genomic_DNA"/>
</dbReference>
<dbReference type="Proteomes" id="UP000295773">
    <property type="component" value="Unassembled WGS sequence"/>
</dbReference>